<dbReference type="Proteomes" id="UP001321421">
    <property type="component" value="Chromosome"/>
</dbReference>
<keyword evidence="9" id="KW-1185">Reference proteome</keyword>
<keyword evidence="4 7" id="KW-0812">Transmembrane</keyword>
<gene>
    <name evidence="8" type="ORF">GCM10025872_08920</name>
</gene>
<feature type="transmembrane region" description="Helical" evidence="7">
    <location>
        <begin position="46"/>
        <end position="70"/>
    </location>
</feature>
<evidence type="ECO:0000256" key="7">
    <source>
        <dbReference type="SAM" id="Phobius"/>
    </source>
</evidence>
<proteinExistence type="predicted"/>
<feature type="transmembrane region" description="Helical" evidence="7">
    <location>
        <begin position="313"/>
        <end position="336"/>
    </location>
</feature>
<feature type="transmembrane region" description="Helical" evidence="7">
    <location>
        <begin position="112"/>
        <end position="132"/>
    </location>
</feature>
<keyword evidence="3 8" id="KW-0808">Transferase</keyword>
<feature type="transmembrane region" description="Helical" evidence="7">
    <location>
        <begin position="169"/>
        <end position="187"/>
    </location>
</feature>
<keyword evidence="5 7" id="KW-1133">Transmembrane helix</keyword>
<dbReference type="PANTHER" id="PTHR22926">
    <property type="entry name" value="PHOSPHO-N-ACETYLMURAMOYL-PENTAPEPTIDE-TRANSFERASE"/>
    <property type="match status" value="1"/>
</dbReference>
<evidence type="ECO:0000313" key="9">
    <source>
        <dbReference type="Proteomes" id="UP001321421"/>
    </source>
</evidence>
<feature type="transmembrane region" description="Helical" evidence="7">
    <location>
        <begin position="144"/>
        <end position="163"/>
    </location>
</feature>
<reference evidence="9" key="1">
    <citation type="journal article" date="2019" name="Int. J. Syst. Evol. Microbiol.">
        <title>The Global Catalogue of Microorganisms (GCM) 10K type strain sequencing project: providing services to taxonomists for standard genome sequencing and annotation.</title>
        <authorList>
            <consortium name="The Broad Institute Genomics Platform"/>
            <consortium name="The Broad Institute Genome Sequencing Center for Infectious Disease"/>
            <person name="Wu L."/>
            <person name="Ma J."/>
        </authorList>
    </citation>
    <scope>NUCLEOTIDE SEQUENCE [LARGE SCALE GENOMIC DNA]</scope>
    <source>
        <strain evidence="9">NBRC 110608</strain>
    </source>
</reference>
<dbReference type="GO" id="GO:0016740">
    <property type="term" value="F:transferase activity"/>
    <property type="evidence" value="ECO:0007669"/>
    <property type="project" value="UniProtKB-KW"/>
</dbReference>
<dbReference type="PANTHER" id="PTHR22926:SF3">
    <property type="entry name" value="UNDECAPRENYL-PHOSPHATE ALPHA-N-ACETYLGLUCOSAMINYL 1-PHOSPHATE TRANSFERASE"/>
    <property type="match status" value="1"/>
</dbReference>
<keyword evidence="6 7" id="KW-0472">Membrane</keyword>
<evidence type="ECO:0000256" key="2">
    <source>
        <dbReference type="ARBA" id="ARBA00022475"/>
    </source>
</evidence>
<dbReference type="CDD" id="cd06853">
    <property type="entry name" value="GT_WecA_like"/>
    <property type="match status" value="1"/>
</dbReference>
<accession>A0ABM8H8P7</accession>
<feature type="transmembrane region" description="Helical" evidence="7">
    <location>
        <begin position="199"/>
        <end position="220"/>
    </location>
</feature>
<feature type="transmembrane region" description="Helical" evidence="7">
    <location>
        <begin position="342"/>
        <end position="361"/>
    </location>
</feature>
<evidence type="ECO:0000313" key="8">
    <source>
        <dbReference type="EMBL" id="BDZ57235.1"/>
    </source>
</evidence>
<dbReference type="InterPro" id="IPR000715">
    <property type="entry name" value="Glycosyl_transferase_4"/>
</dbReference>
<evidence type="ECO:0000256" key="4">
    <source>
        <dbReference type="ARBA" id="ARBA00022692"/>
    </source>
</evidence>
<sequence>MREYVLVCLVVTVVTFLATPFARWIAVRFDAITPVRGRDVHTVPIPRLGGLAMLAGLVAGLAVASQLPFLSQLFRVEDGQGPKLAGVLVGAVLICALGVIDDLRGLDALTKFAGQMLAGGLMAFSGVQLISLPIDGRTILPQPILVVLTVFIVVATTNAVNFVDGLDGLAAGVVGIAGLTFFIWTYFQPRFDPPNVFSVAALLSAVLVGCCLGFLPHNFFPARLFMGDSGALLLGLLLSAATISFTGDYDPAIAEVSTAVSWWLPIALPVAILLLPVVDILLAFRRRGRNFTRPDAKHLHHKMLRIGHTHRRAVLILYAWSFSIAVGVLSFSYTAVPVATSILAVLLAGSLVLTWGVPRWLDQHRL</sequence>
<evidence type="ECO:0000256" key="1">
    <source>
        <dbReference type="ARBA" id="ARBA00004651"/>
    </source>
</evidence>
<feature type="transmembrane region" description="Helical" evidence="7">
    <location>
        <begin position="262"/>
        <end position="284"/>
    </location>
</feature>
<dbReference type="Pfam" id="PF00953">
    <property type="entry name" value="Glycos_transf_4"/>
    <property type="match status" value="1"/>
</dbReference>
<protein>
    <submittedName>
        <fullName evidence="8">Undecaprenyl-phosphate alpha-N-acetylglucosaminyl 1-phosphate transferase</fullName>
    </submittedName>
</protein>
<organism evidence="8 9">
    <name type="scientific">Barrientosiimonas endolithica</name>
    <dbReference type="NCBI Taxonomy" id="1535208"/>
    <lineage>
        <taxon>Bacteria</taxon>
        <taxon>Bacillati</taxon>
        <taxon>Actinomycetota</taxon>
        <taxon>Actinomycetes</taxon>
        <taxon>Micrococcales</taxon>
        <taxon>Dermacoccaceae</taxon>
        <taxon>Barrientosiimonas</taxon>
    </lineage>
</organism>
<comment type="subcellular location">
    <subcellularLocation>
        <location evidence="1">Cell membrane</location>
        <topology evidence="1">Multi-pass membrane protein</topology>
    </subcellularLocation>
</comment>
<feature type="transmembrane region" description="Helical" evidence="7">
    <location>
        <begin position="82"/>
        <end position="100"/>
    </location>
</feature>
<name>A0ABM8H8P7_9MICO</name>
<evidence type="ECO:0000256" key="6">
    <source>
        <dbReference type="ARBA" id="ARBA00023136"/>
    </source>
</evidence>
<dbReference type="RefSeq" id="WP_289232418.1">
    <property type="nucleotide sequence ID" value="NZ_AP027735.1"/>
</dbReference>
<evidence type="ECO:0000256" key="3">
    <source>
        <dbReference type="ARBA" id="ARBA00022679"/>
    </source>
</evidence>
<evidence type="ECO:0000256" key="5">
    <source>
        <dbReference type="ARBA" id="ARBA00022989"/>
    </source>
</evidence>
<dbReference type="EMBL" id="AP027735">
    <property type="protein sequence ID" value="BDZ57235.1"/>
    <property type="molecule type" value="Genomic_DNA"/>
</dbReference>
<keyword evidence="2" id="KW-1003">Cell membrane</keyword>